<dbReference type="AlphaFoldDB" id="A0A165MF57"/>
<dbReference type="InParanoid" id="A0A165MF57"/>
<sequence>MSSRTDSVRDLKWQRTMAAKENSTTSGSASQQQGSPPQSPPPSRPAPSAPAPAPQQGINSSLPLPRYSPASVSWHTGQYVAYGTPPPHAVARVYRRQYYGVNMAAHHVAQCMGIPFTPAANGPPPPPYPGRSED</sequence>
<feature type="compositionally biased region" description="Pro residues" evidence="1">
    <location>
        <begin position="37"/>
        <end position="53"/>
    </location>
</feature>
<dbReference type="EMBL" id="KV425912">
    <property type="protein sequence ID" value="KZV99180.1"/>
    <property type="molecule type" value="Genomic_DNA"/>
</dbReference>
<evidence type="ECO:0000313" key="3">
    <source>
        <dbReference type="Proteomes" id="UP000077266"/>
    </source>
</evidence>
<gene>
    <name evidence="2" type="ORF">EXIGLDRAFT_804789</name>
</gene>
<organism evidence="2 3">
    <name type="scientific">Exidia glandulosa HHB12029</name>
    <dbReference type="NCBI Taxonomy" id="1314781"/>
    <lineage>
        <taxon>Eukaryota</taxon>
        <taxon>Fungi</taxon>
        <taxon>Dikarya</taxon>
        <taxon>Basidiomycota</taxon>
        <taxon>Agaricomycotina</taxon>
        <taxon>Agaricomycetes</taxon>
        <taxon>Auriculariales</taxon>
        <taxon>Exidiaceae</taxon>
        <taxon>Exidia</taxon>
    </lineage>
</organism>
<evidence type="ECO:0000313" key="2">
    <source>
        <dbReference type="EMBL" id="KZV99180.1"/>
    </source>
</evidence>
<accession>A0A165MF57</accession>
<keyword evidence="3" id="KW-1185">Reference proteome</keyword>
<feature type="compositionally biased region" description="Basic and acidic residues" evidence="1">
    <location>
        <begin position="1"/>
        <end position="13"/>
    </location>
</feature>
<feature type="compositionally biased region" description="Low complexity" evidence="1">
    <location>
        <begin position="26"/>
        <end position="36"/>
    </location>
</feature>
<protein>
    <submittedName>
        <fullName evidence="2">Uncharacterized protein</fullName>
    </submittedName>
</protein>
<proteinExistence type="predicted"/>
<feature type="region of interest" description="Disordered" evidence="1">
    <location>
        <begin position="1"/>
        <end position="69"/>
    </location>
</feature>
<reference evidence="2 3" key="1">
    <citation type="journal article" date="2016" name="Mol. Biol. Evol.">
        <title>Comparative Genomics of Early-Diverging Mushroom-Forming Fungi Provides Insights into the Origins of Lignocellulose Decay Capabilities.</title>
        <authorList>
            <person name="Nagy L.G."/>
            <person name="Riley R."/>
            <person name="Tritt A."/>
            <person name="Adam C."/>
            <person name="Daum C."/>
            <person name="Floudas D."/>
            <person name="Sun H."/>
            <person name="Yadav J.S."/>
            <person name="Pangilinan J."/>
            <person name="Larsson K.H."/>
            <person name="Matsuura K."/>
            <person name="Barry K."/>
            <person name="Labutti K."/>
            <person name="Kuo R."/>
            <person name="Ohm R.A."/>
            <person name="Bhattacharya S.S."/>
            <person name="Shirouzu T."/>
            <person name="Yoshinaga Y."/>
            <person name="Martin F.M."/>
            <person name="Grigoriev I.V."/>
            <person name="Hibbett D.S."/>
        </authorList>
    </citation>
    <scope>NUCLEOTIDE SEQUENCE [LARGE SCALE GENOMIC DNA]</scope>
    <source>
        <strain evidence="2 3">HHB12029</strain>
    </source>
</reference>
<name>A0A165MF57_EXIGL</name>
<evidence type="ECO:0000256" key="1">
    <source>
        <dbReference type="SAM" id="MobiDB-lite"/>
    </source>
</evidence>
<dbReference type="Proteomes" id="UP000077266">
    <property type="component" value="Unassembled WGS sequence"/>
</dbReference>